<sequence>MVTSTQRYMLNWRSEKKTFTENEEAFKNFDHMLEFDHVRYQMCVPRTSAKSETYMLEFDHVRYQMCVPRTSAKSETCMTTTRKHYAVSRRFANEMKIEE</sequence>
<gene>
    <name evidence="1" type="ORF">T4B_10782</name>
</gene>
<proteinExistence type="predicted"/>
<protein>
    <submittedName>
        <fullName evidence="1">Uncharacterized protein</fullName>
    </submittedName>
</protein>
<evidence type="ECO:0000313" key="2">
    <source>
        <dbReference type="Proteomes" id="UP000054805"/>
    </source>
</evidence>
<dbReference type="EMBL" id="JYDS01000196">
    <property type="protein sequence ID" value="KRZ21689.1"/>
    <property type="molecule type" value="Genomic_DNA"/>
</dbReference>
<comment type="caution">
    <text evidence="1">The sequence shown here is derived from an EMBL/GenBank/DDBJ whole genome shotgun (WGS) entry which is preliminary data.</text>
</comment>
<dbReference type="AlphaFoldDB" id="A0A0V1IFY6"/>
<accession>A0A0V1IFY6</accession>
<evidence type="ECO:0000313" key="1">
    <source>
        <dbReference type="EMBL" id="KRZ21689.1"/>
    </source>
</evidence>
<name>A0A0V1IFY6_TRIPS</name>
<dbReference type="Proteomes" id="UP000054805">
    <property type="component" value="Unassembled WGS sequence"/>
</dbReference>
<organism evidence="1 2">
    <name type="scientific">Trichinella pseudospiralis</name>
    <name type="common">Parasitic roundworm</name>
    <dbReference type="NCBI Taxonomy" id="6337"/>
    <lineage>
        <taxon>Eukaryota</taxon>
        <taxon>Metazoa</taxon>
        <taxon>Ecdysozoa</taxon>
        <taxon>Nematoda</taxon>
        <taxon>Enoplea</taxon>
        <taxon>Dorylaimia</taxon>
        <taxon>Trichinellida</taxon>
        <taxon>Trichinellidae</taxon>
        <taxon>Trichinella</taxon>
    </lineage>
</organism>
<keyword evidence="2" id="KW-1185">Reference proteome</keyword>
<reference evidence="1 2" key="1">
    <citation type="submission" date="2015-01" db="EMBL/GenBank/DDBJ databases">
        <title>Evolution of Trichinella species and genotypes.</title>
        <authorList>
            <person name="Korhonen P.K."/>
            <person name="Edoardo P."/>
            <person name="Giuseppe L.R."/>
            <person name="Gasser R.B."/>
        </authorList>
    </citation>
    <scope>NUCLEOTIDE SEQUENCE [LARGE SCALE GENOMIC DNA]</scope>
    <source>
        <strain evidence="1">ISS588</strain>
    </source>
</reference>